<dbReference type="GO" id="GO:0004497">
    <property type="term" value="F:monooxygenase activity"/>
    <property type="evidence" value="ECO:0007669"/>
    <property type="project" value="UniProtKB-KW"/>
</dbReference>
<dbReference type="VEuPathDB" id="FungiDB:ASPZODRAFT_894527"/>
<evidence type="ECO:0000256" key="2">
    <source>
        <dbReference type="ARBA" id="ARBA00022827"/>
    </source>
</evidence>
<dbReference type="PANTHER" id="PTHR46972:SF1">
    <property type="entry name" value="FAD DEPENDENT OXIDOREDUCTASE DOMAIN-CONTAINING PROTEIN"/>
    <property type="match status" value="1"/>
</dbReference>
<dbReference type="RefSeq" id="XP_022578028.1">
    <property type="nucleotide sequence ID" value="XM_022730357.1"/>
</dbReference>
<evidence type="ECO:0000256" key="4">
    <source>
        <dbReference type="ARBA" id="ARBA00023033"/>
    </source>
</evidence>
<proteinExistence type="predicted"/>
<dbReference type="Pfam" id="PF01494">
    <property type="entry name" value="FAD_binding_3"/>
    <property type="match status" value="1"/>
</dbReference>
<evidence type="ECO:0000313" key="6">
    <source>
        <dbReference type="EMBL" id="OJJ43518.1"/>
    </source>
</evidence>
<gene>
    <name evidence="6" type="ORF">ASPZODRAFT_894527</name>
</gene>
<dbReference type="Proteomes" id="UP000184188">
    <property type="component" value="Unassembled WGS sequence"/>
</dbReference>
<dbReference type="PANTHER" id="PTHR46972">
    <property type="entry name" value="MONOOXYGENASE ASQM-RELATED"/>
    <property type="match status" value="1"/>
</dbReference>
<organism evidence="6 7">
    <name type="scientific">Penicilliopsis zonata CBS 506.65</name>
    <dbReference type="NCBI Taxonomy" id="1073090"/>
    <lineage>
        <taxon>Eukaryota</taxon>
        <taxon>Fungi</taxon>
        <taxon>Dikarya</taxon>
        <taxon>Ascomycota</taxon>
        <taxon>Pezizomycotina</taxon>
        <taxon>Eurotiomycetes</taxon>
        <taxon>Eurotiomycetidae</taxon>
        <taxon>Eurotiales</taxon>
        <taxon>Aspergillaceae</taxon>
        <taxon>Penicilliopsis</taxon>
    </lineage>
</organism>
<sequence length="423" mass="46528">MPLKIAIVGAGPAGCMLARLLQQQPNVSVTVFESEPSIDYRSQGGSLDLHEQMGLLAIKRAGLHDAFLAHARYDGEALLVCDGQMKPYITLGQGTDAAHSRGRPEIDRADLRRILLESLPAATVRWSHRLQRVRDDGRTLEFVDGTTATGYDLVVGGDGAWSRVRALLCDTKPEYAGMGGFQLNIPNAAETAPECAARVNRGAIFAYSTGCMMSAQQLSDGSINMGLWRVRPEGWEKQVEYDLTDGRAVREAQQREFADYAPEMLHFVDRAVDSSRMMSRSFYAMPVGFRWAHRPGVTLIGDAAHVICPFTGEGVNQALMDALQLAEAIHAAAADSGDVAAALDSRVRRYEDTLYARAAVFQKRAADVAHTMYFTEGSPATTIEFYALQNLKNSMSPAKYKAMYPLLATGVYGYFFWQKHFHS</sequence>
<accession>A0A1L9S8N3</accession>
<dbReference type="GO" id="GO:0071949">
    <property type="term" value="F:FAD binding"/>
    <property type="evidence" value="ECO:0007669"/>
    <property type="project" value="InterPro"/>
</dbReference>
<dbReference type="OrthoDB" id="655030at2759"/>
<feature type="domain" description="FAD-binding" evidence="5">
    <location>
        <begin position="4"/>
        <end position="337"/>
    </location>
</feature>
<keyword evidence="3" id="KW-0560">Oxidoreductase</keyword>
<dbReference type="InterPro" id="IPR002938">
    <property type="entry name" value="FAD-bd"/>
</dbReference>
<evidence type="ECO:0000259" key="5">
    <source>
        <dbReference type="Pfam" id="PF01494"/>
    </source>
</evidence>
<evidence type="ECO:0000256" key="3">
    <source>
        <dbReference type="ARBA" id="ARBA00023002"/>
    </source>
</evidence>
<keyword evidence="7" id="KW-1185">Reference proteome</keyword>
<keyword evidence="1" id="KW-0285">Flavoprotein</keyword>
<keyword evidence="4" id="KW-0503">Monooxygenase</keyword>
<dbReference type="Gene3D" id="3.50.50.60">
    <property type="entry name" value="FAD/NAD(P)-binding domain"/>
    <property type="match status" value="1"/>
</dbReference>
<dbReference type="AlphaFoldDB" id="A0A1L9S8N3"/>
<protein>
    <recommendedName>
        <fullName evidence="5">FAD-binding domain-containing protein</fullName>
    </recommendedName>
</protein>
<keyword evidence="2" id="KW-0274">FAD</keyword>
<evidence type="ECO:0000313" key="7">
    <source>
        <dbReference type="Proteomes" id="UP000184188"/>
    </source>
</evidence>
<dbReference type="SUPFAM" id="SSF51905">
    <property type="entry name" value="FAD/NAD(P)-binding domain"/>
    <property type="match status" value="1"/>
</dbReference>
<dbReference type="STRING" id="1073090.A0A1L9S8N3"/>
<dbReference type="GeneID" id="34616821"/>
<dbReference type="PRINTS" id="PR00420">
    <property type="entry name" value="RNGMNOXGNASE"/>
</dbReference>
<name>A0A1L9S8N3_9EURO</name>
<dbReference type="InterPro" id="IPR036188">
    <property type="entry name" value="FAD/NAD-bd_sf"/>
</dbReference>
<reference evidence="7" key="1">
    <citation type="journal article" date="2017" name="Genome Biol.">
        <title>Comparative genomics reveals high biological diversity and specific adaptations in the industrially and medically important fungal genus Aspergillus.</title>
        <authorList>
            <person name="de Vries R.P."/>
            <person name="Riley R."/>
            <person name="Wiebenga A."/>
            <person name="Aguilar-Osorio G."/>
            <person name="Amillis S."/>
            <person name="Uchima C.A."/>
            <person name="Anderluh G."/>
            <person name="Asadollahi M."/>
            <person name="Askin M."/>
            <person name="Barry K."/>
            <person name="Battaglia E."/>
            <person name="Bayram O."/>
            <person name="Benocci T."/>
            <person name="Braus-Stromeyer S.A."/>
            <person name="Caldana C."/>
            <person name="Canovas D."/>
            <person name="Cerqueira G.C."/>
            <person name="Chen F."/>
            <person name="Chen W."/>
            <person name="Choi C."/>
            <person name="Clum A."/>
            <person name="Dos Santos R.A."/>
            <person name="Damasio A.R."/>
            <person name="Diallinas G."/>
            <person name="Emri T."/>
            <person name="Fekete E."/>
            <person name="Flipphi M."/>
            <person name="Freyberg S."/>
            <person name="Gallo A."/>
            <person name="Gournas C."/>
            <person name="Habgood R."/>
            <person name="Hainaut M."/>
            <person name="Harispe M.L."/>
            <person name="Henrissat B."/>
            <person name="Hilden K.S."/>
            <person name="Hope R."/>
            <person name="Hossain A."/>
            <person name="Karabika E."/>
            <person name="Karaffa L."/>
            <person name="Karanyi Z."/>
            <person name="Krasevec N."/>
            <person name="Kuo A."/>
            <person name="Kusch H."/>
            <person name="LaButti K."/>
            <person name="Lagendijk E.L."/>
            <person name="Lapidus A."/>
            <person name="Levasseur A."/>
            <person name="Lindquist E."/>
            <person name="Lipzen A."/>
            <person name="Logrieco A.F."/>
            <person name="MacCabe A."/>
            <person name="Maekelae M.R."/>
            <person name="Malavazi I."/>
            <person name="Melin P."/>
            <person name="Meyer V."/>
            <person name="Mielnichuk N."/>
            <person name="Miskei M."/>
            <person name="Molnar A.P."/>
            <person name="Mule G."/>
            <person name="Ngan C.Y."/>
            <person name="Orejas M."/>
            <person name="Orosz E."/>
            <person name="Ouedraogo J.P."/>
            <person name="Overkamp K.M."/>
            <person name="Park H.-S."/>
            <person name="Perrone G."/>
            <person name="Piumi F."/>
            <person name="Punt P.J."/>
            <person name="Ram A.F."/>
            <person name="Ramon A."/>
            <person name="Rauscher S."/>
            <person name="Record E."/>
            <person name="Riano-Pachon D.M."/>
            <person name="Robert V."/>
            <person name="Roehrig J."/>
            <person name="Ruller R."/>
            <person name="Salamov A."/>
            <person name="Salih N.S."/>
            <person name="Samson R.A."/>
            <person name="Sandor E."/>
            <person name="Sanguinetti M."/>
            <person name="Schuetze T."/>
            <person name="Sepcic K."/>
            <person name="Shelest E."/>
            <person name="Sherlock G."/>
            <person name="Sophianopoulou V."/>
            <person name="Squina F.M."/>
            <person name="Sun H."/>
            <person name="Susca A."/>
            <person name="Todd R.B."/>
            <person name="Tsang A."/>
            <person name="Unkles S.E."/>
            <person name="van de Wiele N."/>
            <person name="van Rossen-Uffink D."/>
            <person name="Oliveira J.V."/>
            <person name="Vesth T.C."/>
            <person name="Visser J."/>
            <person name="Yu J.-H."/>
            <person name="Zhou M."/>
            <person name="Andersen M.R."/>
            <person name="Archer D.B."/>
            <person name="Baker S.E."/>
            <person name="Benoit I."/>
            <person name="Brakhage A.A."/>
            <person name="Braus G.H."/>
            <person name="Fischer R."/>
            <person name="Frisvad J.C."/>
            <person name="Goldman G.H."/>
            <person name="Houbraken J."/>
            <person name="Oakley B."/>
            <person name="Pocsi I."/>
            <person name="Scazzocchio C."/>
            <person name="Seiboth B."/>
            <person name="vanKuyk P.A."/>
            <person name="Wortman J."/>
            <person name="Dyer P.S."/>
            <person name="Grigoriev I.V."/>
        </authorList>
    </citation>
    <scope>NUCLEOTIDE SEQUENCE [LARGE SCALE GENOMIC DNA]</scope>
    <source>
        <strain evidence="7">CBS 506.65</strain>
    </source>
</reference>
<dbReference type="EMBL" id="KV878351">
    <property type="protein sequence ID" value="OJJ43518.1"/>
    <property type="molecule type" value="Genomic_DNA"/>
</dbReference>
<evidence type="ECO:0000256" key="1">
    <source>
        <dbReference type="ARBA" id="ARBA00022630"/>
    </source>
</evidence>